<dbReference type="Proteomes" id="UP000326979">
    <property type="component" value="Unassembled WGS sequence"/>
</dbReference>
<keyword evidence="2" id="KW-1185">Reference proteome</keyword>
<accession>A0A5N8VWN7</accession>
<dbReference type="AlphaFoldDB" id="A0A5N8VWN7"/>
<dbReference type="Gene3D" id="1.25.40.10">
    <property type="entry name" value="Tetratricopeptide repeat domain"/>
    <property type="match status" value="1"/>
</dbReference>
<dbReference type="SUPFAM" id="SSF81901">
    <property type="entry name" value="HCP-like"/>
    <property type="match status" value="1"/>
</dbReference>
<reference evidence="1 2" key="1">
    <citation type="submission" date="2019-07" db="EMBL/GenBank/DDBJ databases">
        <title>New species of Amycolatopsis and Streptomyces.</title>
        <authorList>
            <person name="Duangmal K."/>
            <person name="Teo W.F.A."/>
            <person name="Lipun K."/>
        </authorList>
    </citation>
    <scope>NUCLEOTIDE SEQUENCE [LARGE SCALE GENOMIC DNA]</scope>
    <source>
        <strain evidence="1 2">TISTR 2346</strain>
    </source>
</reference>
<comment type="caution">
    <text evidence="1">The sequence shown here is derived from an EMBL/GenBank/DDBJ whole genome shotgun (WGS) entry which is preliminary data.</text>
</comment>
<dbReference type="EMBL" id="VJZE01000013">
    <property type="protein sequence ID" value="MPY39126.1"/>
    <property type="molecule type" value="Genomic_DNA"/>
</dbReference>
<dbReference type="OrthoDB" id="4202450at2"/>
<dbReference type="InterPro" id="IPR011990">
    <property type="entry name" value="TPR-like_helical_dom_sf"/>
</dbReference>
<name>A0A5N8VWN7_9ACTN</name>
<gene>
    <name evidence="1" type="ORF">FNH04_04060</name>
</gene>
<protein>
    <submittedName>
        <fullName evidence="1">Sel1 repeat family protein</fullName>
    </submittedName>
</protein>
<organism evidence="1 2">
    <name type="scientific">Streptomyces phyllanthi</name>
    <dbReference type="NCBI Taxonomy" id="1803180"/>
    <lineage>
        <taxon>Bacteria</taxon>
        <taxon>Bacillati</taxon>
        <taxon>Actinomycetota</taxon>
        <taxon>Actinomycetes</taxon>
        <taxon>Kitasatosporales</taxon>
        <taxon>Streptomycetaceae</taxon>
        <taxon>Streptomyces</taxon>
    </lineage>
</organism>
<evidence type="ECO:0000313" key="1">
    <source>
        <dbReference type="EMBL" id="MPY39126.1"/>
    </source>
</evidence>
<sequence length="104" mass="11267">MVGRRGDCSSPAPAQATSCTWFRRGAEQGRAECMFELGQACAGVSESARYWLGRAAAAGHDEAMNNFGVLLLNENPELAEYWLTKSAKAGCHAAQLNLQECSRR</sequence>
<proteinExistence type="predicted"/>
<evidence type="ECO:0000313" key="2">
    <source>
        <dbReference type="Proteomes" id="UP000326979"/>
    </source>
</evidence>